<keyword evidence="2" id="KW-0507">mRNA processing</keyword>
<organism evidence="6 7">
    <name type="scientific">Atractosteus spatula</name>
    <name type="common">Alligator gar</name>
    <name type="synonym">Lepisosteus spatula</name>
    <dbReference type="NCBI Taxonomy" id="7917"/>
    <lineage>
        <taxon>Eukaryota</taxon>
        <taxon>Metazoa</taxon>
        <taxon>Chordata</taxon>
        <taxon>Craniata</taxon>
        <taxon>Vertebrata</taxon>
        <taxon>Euteleostomi</taxon>
        <taxon>Actinopterygii</taxon>
        <taxon>Neopterygii</taxon>
        <taxon>Holostei</taxon>
        <taxon>Semionotiformes</taxon>
        <taxon>Lepisosteidae</taxon>
        <taxon>Atractosteus</taxon>
    </lineage>
</organism>
<dbReference type="GO" id="GO:0006397">
    <property type="term" value="P:mRNA processing"/>
    <property type="evidence" value="ECO:0007669"/>
    <property type="project" value="UniProtKB-KW"/>
</dbReference>
<dbReference type="InterPro" id="IPR034772">
    <property type="entry name" value="CPSF6/7"/>
</dbReference>
<evidence type="ECO:0000256" key="3">
    <source>
        <dbReference type="ARBA" id="ARBA00023242"/>
    </source>
</evidence>
<feature type="non-terminal residue" evidence="6">
    <location>
        <position position="1"/>
    </location>
</feature>
<dbReference type="Pfam" id="PF15691">
    <property type="entry name" value="PPP1R32"/>
    <property type="match status" value="1"/>
</dbReference>
<dbReference type="InterPro" id="IPR035979">
    <property type="entry name" value="RBD_domain_sf"/>
</dbReference>
<dbReference type="PANTHER" id="PTHR23204">
    <property type="entry name" value="CLEAVAGE AND POLYADENYLATION SPECIFIC FACTOR"/>
    <property type="match status" value="1"/>
</dbReference>
<feature type="non-terminal residue" evidence="6">
    <location>
        <position position="729"/>
    </location>
</feature>
<dbReference type="AlphaFoldDB" id="A0A8J7T6I6"/>
<dbReference type="GO" id="GO:0003676">
    <property type="term" value="F:nucleic acid binding"/>
    <property type="evidence" value="ECO:0007669"/>
    <property type="project" value="InterPro"/>
</dbReference>
<keyword evidence="3" id="KW-0539">Nucleus</keyword>
<dbReference type="InterPro" id="IPR057951">
    <property type="entry name" value="CPSF6/7_RSLD_N"/>
</dbReference>
<feature type="region of interest" description="Disordered" evidence="4">
    <location>
        <begin position="433"/>
        <end position="473"/>
    </location>
</feature>
<dbReference type="EMBL" id="JAAWVO010002214">
    <property type="protein sequence ID" value="MBN3311778.1"/>
    <property type="molecule type" value="Genomic_DNA"/>
</dbReference>
<reference evidence="6" key="1">
    <citation type="journal article" date="2021" name="Cell">
        <title>Tracing the genetic footprints of vertebrate landing in non-teleost ray-finned fishes.</title>
        <authorList>
            <person name="Bi X."/>
            <person name="Wang K."/>
            <person name="Yang L."/>
            <person name="Pan H."/>
            <person name="Jiang H."/>
            <person name="Wei Q."/>
            <person name="Fang M."/>
            <person name="Yu H."/>
            <person name="Zhu C."/>
            <person name="Cai Y."/>
            <person name="He Y."/>
            <person name="Gan X."/>
            <person name="Zeng H."/>
            <person name="Yu D."/>
            <person name="Zhu Y."/>
            <person name="Jiang H."/>
            <person name="Qiu Q."/>
            <person name="Yang H."/>
            <person name="Zhang Y.E."/>
            <person name="Wang W."/>
            <person name="Zhu M."/>
            <person name="He S."/>
            <person name="Zhang G."/>
        </authorList>
    </citation>
    <scope>NUCLEOTIDE SEQUENCE</scope>
    <source>
        <strain evidence="6">Allg_001</strain>
    </source>
</reference>
<dbReference type="GO" id="GO:0005634">
    <property type="term" value="C:nucleus"/>
    <property type="evidence" value="ECO:0007669"/>
    <property type="project" value="UniProtKB-SubCell"/>
</dbReference>
<protein>
    <submittedName>
        <fullName evidence="6">CPSF7 factor</fullName>
    </submittedName>
</protein>
<dbReference type="SUPFAM" id="SSF54928">
    <property type="entry name" value="RNA-binding domain, RBD"/>
    <property type="match status" value="1"/>
</dbReference>
<dbReference type="Gene3D" id="3.30.70.330">
    <property type="match status" value="1"/>
</dbReference>
<evidence type="ECO:0000256" key="4">
    <source>
        <dbReference type="SAM" id="MobiDB-lite"/>
    </source>
</evidence>
<feature type="region of interest" description="Disordered" evidence="4">
    <location>
        <begin position="19"/>
        <end position="70"/>
    </location>
</feature>
<name>A0A8J7T6I6_ATRSP</name>
<gene>
    <name evidence="6" type="primary">Cpsf7</name>
    <name evidence="6" type="ORF">GTO95_0008974</name>
</gene>
<evidence type="ECO:0000256" key="2">
    <source>
        <dbReference type="ARBA" id="ARBA00022664"/>
    </source>
</evidence>
<accession>A0A8J7T6I6</accession>
<proteinExistence type="predicted"/>
<feature type="compositionally biased region" description="Low complexity" evidence="4">
    <location>
        <begin position="440"/>
        <end position="453"/>
    </location>
</feature>
<evidence type="ECO:0000259" key="5">
    <source>
        <dbReference type="Pfam" id="PF25524"/>
    </source>
</evidence>
<feature type="domain" description="CPSF6/7 RSLD" evidence="5">
    <location>
        <begin position="246"/>
        <end position="322"/>
    </location>
</feature>
<dbReference type="Pfam" id="PF25524">
    <property type="entry name" value="RSLD_CPSF6"/>
    <property type="match status" value="1"/>
</dbReference>
<evidence type="ECO:0000313" key="6">
    <source>
        <dbReference type="EMBL" id="MBN3311778.1"/>
    </source>
</evidence>
<feature type="compositionally biased region" description="Pro residues" evidence="4">
    <location>
        <begin position="56"/>
        <end position="66"/>
    </location>
</feature>
<comment type="subcellular location">
    <subcellularLocation>
        <location evidence="1">Nucleus</location>
    </subcellularLocation>
</comment>
<dbReference type="InterPro" id="IPR031410">
    <property type="entry name" value="SAXO4"/>
</dbReference>
<keyword evidence="7" id="KW-1185">Reference proteome</keyword>
<evidence type="ECO:0000313" key="7">
    <source>
        <dbReference type="Proteomes" id="UP000736164"/>
    </source>
</evidence>
<dbReference type="InterPro" id="IPR012677">
    <property type="entry name" value="Nucleotide-bd_a/b_plait_sf"/>
</dbReference>
<evidence type="ECO:0000256" key="1">
    <source>
        <dbReference type="ARBA" id="ARBA00004123"/>
    </source>
</evidence>
<comment type="caution">
    <text evidence="6">The sequence shown here is derived from an EMBL/GenBank/DDBJ whole genome shotgun (WGS) entry which is preliminary data.</text>
</comment>
<sequence length="729" mass="79658">MATEGAELIDIYSEDEFNQNSAEEVEFTGREEPSDLYDDVLTGTVARDRPVGEGEAPPPGKGPPPKAENKPAILYTYSGGRSKRLAVYVGNFSWVRAAPCCPCYPSLRCNPHQHCLSVTQWTTDRDLMDAALAIGVKDIQEIKFAENRANGQSKGYAEMVVSSESSLQRLLESLPQCEVNGERVDCRFATRQNFSLFETQAKRQGVVFGSLVLLCGSVVLHEVMSTVSCCLCREGDAPTAPLTDTEVEELLNRNRAIASSAMAKAVSGASSGDFPVAIETLLTAIAVIKQSRVCSDERCRALVTSLKDCLYSIETRSYGSRTFQPPPPEETEERLWGCTSLWVMGPPSRKLLLSPGNSGIPPPTLCLPQIPLTPPASLAAPRCSQTDPRYLPLRCLNPPACSSGPRLSPCPPLPGAGHPLAVCGRRQQLQAVEDQQDGVEQQLQTQHEGLQQQEVDRENSAGNQQPHTEPQRERVLTQALQLHGKLKCRNRAETETRAAQPVQLSHPVQPGFTGTDSATGVFHASHRRHPGYCCRETPCLGRSPGDRSQLHPQRSCWTQMMARVAVGRPCPSVLASVGADVNPLSFYSTSYSASYGTAQFVPRPGRHSGTGYAANLRPVLHYQPSLDRTDNPPLGLSLLDSLQSVTHRHFLPLCRPDGSEPLPQIRGKRESAYLRDTAVERGGKMLHQSEYQGHFVPFATGPAGPGRILIMNCCSIYPVGHRGKHRYRT</sequence>
<dbReference type="Proteomes" id="UP000736164">
    <property type="component" value="Unassembled WGS sequence"/>
</dbReference>